<accession>A1SR33</accession>
<feature type="domain" description="DNA topoisomerase type IA zn finger" evidence="1">
    <location>
        <begin position="17"/>
        <end position="53"/>
    </location>
</feature>
<dbReference type="GO" id="GO:0003917">
    <property type="term" value="F:DNA topoisomerase type I (single strand cut, ATP-independent) activity"/>
    <property type="evidence" value="ECO:0007669"/>
    <property type="project" value="InterPro"/>
</dbReference>
<dbReference type="AlphaFoldDB" id="A1SR33"/>
<dbReference type="eggNOG" id="COG0551">
    <property type="taxonomic scope" value="Bacteria"/>
</dbReference>
<dbReference type="PANTHER" id="PTHR42785">
    <property type="entry name" value="DNA TOPOISOMERASE, TYPE IA, CORE"/>
    <property type="match status" value="1"/>
</dbReference>
<feature type="domain" description="DNA topoisomerase type IA zn finger" evidence="1">
    <location>
        <begin position="65"/>
        <end position="99"/>
    </location>
</feature>
<proteinExistence type="predicted"/>
<dbReference type="GO" id="GO:0003677">
    <property type="term" value="F:DNA binding"/>
    <property type="evidence" value="ECO:0007669"/>
    <property type="project" value="InterPro"/>
</dbReference>
<protein>
    <submittedName>
        <fullName evidence="2">DNA topoisomerase, type IA, zn finger domain protein</fullName>
    </submittedName>
</protein>
<dbReference type="SUPFAM" id="SSF57783">
    <property type="entry name" value="Zinc beta-ribbon"/>
    <property type="match status" value="3"/>
</dbReference>
<dbReference type="Pfam" id="PF01396">
    <property type="entry name" value="Zn_ribbon_Top1"/>
    <property type="match status" value="3"/>
</dbReference>
<dbReference type="InterPro" id="IPR013498">
    <property type="entry name" value="Topo_IA_Znf"/>
</dbReference>
<dbReference type="RefSeq" id="WP_011768507.1">
    <property type="nucleotide sequence ID" value="NC_008709.1"/>
</dbReference>
<dbReference type="Gene3D" id="3.30.65.10">
    <property type="entry name" value="Bacterial Topoisomerase I, domain 1"/>
    <property type="match status" value="3"/>
</dbReference>
<dbReference type="GO" id="GO:0005694">
    <property type="term" value="C:chromosome"/>
    <property type="evidence" value="ECO:0007669"/>
    <property type="project" value="InterPro"/>
</dbReference>
<evidence type="ECO:0000313" key="3">
    <source>
        <dbReference type="Proteomes" id="UP000000639"/>
    </source>
</evidence>
<dbReference type="Proteomes" id="UP000000639">
    <property type="component" value="Chromosome"/>
</dbReference>
<dbReference type="OrthoDB" id="6412825at2"/>
<dbReference type="EMBL" id="CP000510">
    <property type="protein sequence ID" value="ABM01948.1"/>
    <property type="molecule type" value="Genomic_DNA"/>
</dbReference>
<dbReference type="HOGENOM" id="CLU_104661_0_0_6"/>
<dbReference type="STRING" id="357804.Ping_0074"/>
<sequence length="187" mass="21206">MPNSQEGLHSHHKKTKELCPECASELHIRNSKQGIFLGCSNYPECKYLRPLHEKSEIEKVLPGTRCALCGKEQVLKQGKYGLFIGCSAYPECSHTEQLSEKKEIADEKESVPCPSCKNGHLIKRHSRFGKIFYACDNYPSCKYAVNDKPVNQFCPDCHWPILVERKTASTFRIICPKKGCGYRGKPI</sequence>
<dbReference type="KEGG" id="pin:Ping_0074"/>
<dbReference type="PANTHER" id="PTHR42785:SF1">
    <property type="entry name" value="DNA TOPOISOMERASE"/>
    <property type="match status" value="1"/>
</dbReference>
<keyword evidence="3" id="KW-1185">Reference proteome</keyword>
<feature type="domain" description="DNA topoisomerase type IA zn finger" evidence="1">
    <location>
        <begin position="112"/>
        <end position="149"/>
    </location>
</feature>
<dbReference type="GO" id="GO:0006265">
    <property type="term" value="P:DNA topological change"/>
    <property type="evidence" value="ECO:0007669"/>
    <property type="project" value="InterPro"/>
</dbReference>
<evidence type="ECO:0000259" key="1">
    <source>
        <dbReference type="Pfam" id="PF01396"/>
    </source>
</evidence>
<organism evidence="2 3">
    <name type="scientific">Psychromonas ingrahamii (strain DSM 17664 / CCUG 51855 / 37)</name>
    <dbReference type="NCBI Taxonomy" id="357804"/>
    <lineage>
        <taxon>Bacteria</taxon>
        <taxon>Pseudomonadati</taxon>
        <taxon>Pseudomonadota</taxon>
        <taxon>Gammaproteobacteria</taxon>
        <taxon>Alteromonadales</taxon>
        <taxon>Psychromonadaceae</taxon>
        <taxon>Psychromonas</taxon>
    </lineage>
</organism>
<name>A1SR33_PSYIN</name>
<reference evidence="2 3" key="1">
    <citation type="submission" date="2007-01" db="EMBL/GenBank/DDBJ databases">
        <title>Complete sequence of Psychromonas ingrahamii 37.</title>
        <authorList>
            <consortium name="US DOE Joint Genome Institute"/>
            <person name="Copeland A."/>
            <person name="Lucas S."/>
            <person name="Lapidus A."/>
            <person name="Barry K."/>
            <person name="Detter J.C."/>
            <person name="Glavina del Rio T."/>
            <person name="Hammon N."/>
            <person name="Israni S."/>
            <person name="Dalin E."/>
            <person name="Tice H."/>
            <person name="Pitluck S."/>
            <person name="Thompson L.S."/>
            <person name="Brettin T."/>
            <person name="Bruce D."/>
            <person name="Han C."/>
            <person name="Tapia R."/>
            <person name="Schmutz J."/>
            <person name="Larimer F."/>
            <person name="Land M."/>
            <person name="Hauser L."/>
            <person name="Kyrpides N."/>
            <person name="Ivanova N."/>
            <person name="Staley J."/>
            <person name="Richardson P."/>
        </authorList>
    </citation>
    <scope>NUCLEOTIDE SEQUENCE [LARGE SCALE GENOMIC DNA]</scope>
    <source>
        <strain evidence="2 3">37</strain>
    </source>
</reference>
<gene>
    <name evidence="2" type="ordered locus">Ping_0074</name>
</gene>
<evidence type="ECO:0000313" key="2">
    <source>
        <dbReference type="EMBL" id="ABM01948.1"/>
    </source>
</evidence>
<dbReference type="InterPro" id="IPR000380">
    <property type="entry name" value="Topo_IA"/>
</dbReference>
<keyword evidence="2" id="KW-0413">Isomerase</keyword>